<evidence type="ECO:0000256" key="1">
    <source>
        <dbReference type="SAM" id="SignalP"/>
    </source>
</evidence>
<keyword evidence="3" id="KW-1185">Reference proteome</keyword>
<name>A0A8T0HK43_CERPU</name>
<accession>A0A8T0HK43</accession>
<comment type="caution">
    <text evidence="2">The sequence shown here is derived from an EMBL/GenBank/DDBJ whole genome shotgun (WGS) entry which is preliminary data.</text>
</comment>
<evidence type="ECO:0000313" key="2">
    <source>
        <dbReference type="EMBL" id="KAG0571162.1"/>
    </source>
</evidence>
<keyword evidence="1" id="KW-0732">Signal</keyword>
<protein>
    <submittedName>
        <fullName evidence="2">Uncharacterized protein</fullName>
    </submittedName>
</protein>
<sequence length="74" mass="8064">MLVLAFEIVLHFLSHLVSFGNLKHFVSADILDGGLRVNPTLRGDYTTAKASQGSHTIVLSELLGFLLLINTLKS</sequence>
<proteinExistence type="predicted"/>
<reference evidence="2 3" key="1">
    <citation type="submission" date="2020-06" db="EMBL/GenBank/DDBJ databases">
        <title>WGS assembly of Ceratodon purpureus strain R40.</title>
        <authorList>
            <person name="Carey S.B."/>
            <person name="Jenkins J."/>
            <person name="Shu S."/>
            <person name="Lovell J.T."/>
            <person name="Sreedasyam A."/>
            <person name="Maumus F."/>
            <person name="Tiley G.P."/>
            <person name="Fernandez-Pozo N."/>
            <person name="Barry K."/>
            <person name="Chen C."/>
            <person name="Wang M."/>
            <person name="Lipzen A."/>
            <person name="Daum C."/>
            <person name="Saski C.A."/>
            <person name="Payton A.C."/>
            <person name="Mcbreen J.C."/>
            <person name="Conrad R.E."/>
            <person name="Kollar L.M."/>
            <person name="Olsson S."/>
            <person name="Huttunen S."/>
            <person name="Landis J.B."/>
            <person name="Wickett N.J."/>
            <person name="Johnson M.G."/>
            <person name="Rensing S.A."/>
            <person name="Grimwood J."/>
            <person name="Schmutz J."/>
            <person name="Mcdaniel S.F."/>
        </authorList>
    </citation>
    <scope>NUCLEOTIDE SEQUENCE [LARGE SCALE GENOMIC DNA]</scope>
    <source>
        <strain evidence="2 3">R40</strain>
    </source>
</reference>
<evidence type="ECO:0000313" key="3">
    <source>
        <dbReference type="Proteomes" id="UP000822688"/>
    </source>
</evidence>
<dbReference type="AlphaFoldDB" id="A0A8T0HK43"/>
<gene>
    <name evidence="2" type="ORF">KC19_6G216000</name>
</gene>
<dbReference type="Proteomes" id="UP000822688">
    <property type="component" value="Chromosome 6"/>
</dbReference>
<feature type="chain" id="PRO_5035876164" evidence="1">
    <location>
        <begin position="29"/>
        <end position="74"/>
    </location>
</feature>
<organism evidence="2 3">
    <name type="scientific">Ceratodon purpureus</name>
    <name type="common">Fire moss</name>
    <name type="synonym">Dicranum purpureum</name>
    <dbReference type="NCBI Taxonomy" id="3225"/>
    <lineage>
        <taxon>Eukaryota</taxon>
        <taxon>Viridiplantae</taxon>
        <taxon>Streptophyta</taxon>
        <taxon>Embryophyta</taxon>
        <taxon>Bryophyta</taxon>
        <taxon>Bryophytina</taxon>
        <taxon>Bryopsida</taxon>
        <taxon>Dicranidae</taxon>
        <taxon>Pseudoditrichales</taxon>
        <taxon>Ditrichaceae</taxon>
        <taxon>Ceratodon</taxon>
    </lineage>
</organism>
<dbReference type="EMBL" id="CM026427">
    <property type="protein sequence ID" value="KAG0571162.1"/>
    <property type="molecule type" value="Genomic_DNA"/>
</dbReference>
<feature type="signal peptide" evidence="1">
    <location>
        <begin position="1"/>
        <end position="28"/>
    </location>
</feature>